<dbReference type="InterPro" id="IPR036908">
    <property type="entry name" value="RlpA-like_sf"/>
</dbReference>
<organism evidence="4">
    <name type="scientific">Chlorella variabilis</name>
    <name type="common">Green alga</name>
    <dbReference type="NCBI Taxonomy" id="554065"/>
    <lineage>
        <taxon>Eukaryota</taxon>
        <taxon>Viridiplantae</taxon>
        <taxon>Chlorophyta</taxon>
        <taxon>core chlorophytes</taxon>
        <taxon>Trebouxiophyceae</taxon>
        <taxon>Chlorellales</taxon>
        <taxon>Chlorellaceae</taxon>
        <taxon>Chlorella clade</taxon>
        <taxon>Chlorella</taxon>
    </lineage>
</organism>
<gene>
    <name evidence="3" type="ORF">CHLNCDRAFT_143878</name>
</gene>
<evidence type="ECO:0000256" key="2">
    <source>
        <dbReference type="SAM" id="MobiDB-lite"/>
    </source>
</evidence>
<evidence type="ECO:0000313" key="3">
    <source>
        <dbReference type="EMBL" id="EFN57288.1"/>
    </source>
</evidence>
<dbReference type="Proteomes" id="UP000008141">
    <property type="component" value="Unassembled WGS sequence"/>
</dbReference>
<dbReference type="AlphaFoldDB" id="E1ZAN1"/>
<accession>E1ZAN1</accession>
<evidence type="ECO:0008006" key="5">
    <source>
        <dbReference type="Google" id="ProtNLM"/>
    </source>
</evidence>
<feature type="compositionally biased region" description="Low complexity" evidence="2">
    <location>
        <begin position="300"/>
        <end position="313"/>
    </location>
</feature>
<protein>
    <recommendedName>
        <fullName evidence="5">Expansin-like EG45 domain-containing protein</fullName>
    </recommendedName>
</protein>
<dbReference type="Gene3D" id="2.40.40.10">
    <property type="entry name" value="RlpA-like domain"/>
    <property type="match status" value="1"/>
</dbReference>
<keyword evidence="1" id="KW-0732">Signal</keyword>
<dbReference type="InterPro" id="IPR051477">
    <property type="entry name" value="Expansin_CellWall"/>
</dbReference>
<dbReference type="InParanoid" id="E1ZAN1"/>
<keyword evidence="4" id="KW-1185">Reference proteome</keyword>
<dbReference type="GeneID" id="17356409"/>
<feature type="compositionally biased region" description="Pro residues" evidence="2">
    <location>
        <begin position="314"/>
        <end position="324"/>
    </location>
</feature>
<dbReference type="OrthoDB" id="406505at2759"/>
<feature type="compositionally biased region" description="Low complexity" evidence="2">
    <location>
        <begin position="244"/>
        <end position="293"/>
    </location>
</feature>
<reference evidence="3 4" key="1">
    <citation type="journal article" date="2010" name="Plant Cell">
        <title>The Chlorella variabilis NC64A genome reveals adaptation to photosymbiosis, coevolution with viruses, and cryptic sex.</title>
        <authorList>
            <person name="Blanc G."/>
            <person name="Duncan G."/>
            <person name="Agarkova I."/>
            <person name="Borodovsky M."/>
            <person name="Gurnon J."/>
            <person name="Kuo A."/>
            <person name="Lindquist E."/>
            <person name="Lucas S."/>
            <person name="Pangilinan J."/>
            <person name="Polle J."/>
            <person name="Salamov A."/>
            <person name="Terry A."/>
            <person name="Yamada T."/>
            <person name="Dunigan D.D."/>
            <person name="Grigoriev I.V."/>
            <person name="Claverie J.M."/>
            <person name="Van Etten J.L."/>
        </authorList>
    </citation>
    <scope>NUCLEOTIDE SEQUENCE [LARGE SCALE GENOMIC DNA]</scope>
    <source>
        <strain evidence="3 4">NC64A</strain>
    </source>
</reference>
<feature type="compositionally biased region" description="Low complexity" evidence="2">
    <location>
        <begin position="70"/>
        <end position="81"/>
    </location>
</feature>
<dbReference type="RefSeq" id="XP_005849390.1">
    <property type="nucleotide sequence ID" value="XM_005849328.1"/>
</dbReference>
<dbReference type="OMA" id="DNSPKYY"/>
<dbReference type="SUPFAM" id="SSF50685">
    <property type="entry name" value="Barwin-like endoglucanases"/>
    <property type="match status" value="1"/>
</dbReference>
<evidence type="ECO:0000256" key="1">
    <source>
        <dbReference type="ARBA" id="ARBA00022729"/>
    </source>
</evidence>
<sequence>MLRCTSTAHCASLEHGVTAAVVDDCGAACGPGDVQLNSFVFRELSSKPAAPSNAFPVAWQLTPSPAVGHAQPSQAPAPEQPAYEDDEAGPGEQAGAEAGVIKAFEQALVLAPVTGLLAAPANGLLAAPLGAPISLVPAAEAAATAAPPKVVAFATAAPAAEPPRPAAAAPPAEEQAAPATEQPLPAAEAAAVAEVAEEDLSPAVAPAPSAEVAPLEPPPPEAEAPAAQLDPRMQPGMPPPAPPRAEAAAPAMESLQPAAVGPAAAGEPPAAEPAMAAQAPGEEPPQLSAGMPAAAPPAPEGEAPPAMAVEALPLPTPLVQPPAPAAADPSAPAAEMPAGRAEAEPGPTAAAGGERFSGTARAGSWPSWREFGDLACGLSGIAPNFQSDYGAVKLDLHSRGVAACGRCIKATCANASACSAGTGAALFLVLDDCGHCGGGDLLMSPNALRLMAGVAEGAASPPSLAVEWGFADCGRVAWDIYMHVLPGGSQHYQAVTFSNTGQPLAGARIAGRPLSHSDHRWVWQGDGGRSELAGLLTIELTSMAGKPCLHTAWQTISAQVASLDSQALPGIRFAPPGAAAD</sequence>
<feature type="region of interest" description="Disordered" evidence="2">
    <location>
        <begin position="65"/>
        <end position="94"/>
    </location>
</feature>
<feature type="compositionally biased region" description="Low complexity" evidence="2">
    <location>
        <begin position="325"/>
        <end position="354"/>
    </location>
</feature>
<proteinExistence type="predicted"/>
<feature type="region of interest" description="Disordered" evidence="2">
    <location>
        <begin position="161"/>
        <end position="363"/>
    </location>
</feature>
<dbReference type="PANTHER" id="PTHR31836:SF21">
    <property type="entry name" value="EXPANSIN-LIKE PROTEIN 7"/>
    <property type="match status" value="1"/>
</dbReference>
<evidence type="ECO:0000313" key="4">
    <source>
        <dbReference type="Proteomes" id="UP000008141"/>
    </source>
</evidence>
<dbReference type="KEGG" id="cvr:CHLNCDRAFT_143878"/>
<feature type="compositionally biased region" description="Low complexity" evidence="2">
    <location>
        <begin position="166"/>
        <end position="194"/>
    </location>
</feature>
<dbReference type="PANTHER" id="PTHR31836">
    <property type="match status" value="1"/>
</dbReference>
<name>E1ZAN1_CHLVA</name>
<dbReference type="EMBL" id="GL433840">
    <property type="protein sequence ID" value="EFN57288.1"/>
    <property type="molecule type" value="Genomic_DNA"/>
</dbReference>
<feature type="compositionally biased region" description="Low complexity" evidence="2">
    <location>
        <begin position="201"/>
        <end position="214"/>
    </location>
</feature>